<dbReference type="InterPro" id="IPR005158">
    <property type="entry name" value="BTAD"/>
</dbReference>
<proteinExistence type="inferred from homology"/>
<evidence type="ECO:0000259" key="5">
    <source>
        <dbReference type="SMART" id="SM01043"/>
    </source>
</evidence>
<evidence type="ECO:0000256" key="3">
    <source>
        <dbReference type="SAM" id="MobiDB-lite"/>
    </source>
</evidence>
<comment type="caution">
    <text evidence="6">The sequence shown here is derived from an EMBL/GenBank/DDBJ whole genome shotgun (WGS) entry which is preliminary data.</text>
</comment>
<feature type="region of interest" description="Disordered" evidence="3">
    <location>
        <begin position="252"/>
        <end position="271"/>
    </location>
</feature>
<dbReference type="SUPFAM" id="SSF52540">
    <property type="entry name" value="P-loop containing nucleoside triphosphate hydrolases"/>
    <property type="match status" value="1"/>
</dbReference>
<comment type="similarity">
    <text evidence="1">Belongs to the AfsR/DnrI/RedD regulatory family.</text>
</comment>
<protein>
    <submittedName>
        <fullName evidence="6">SARP family transcriptional regulator</fullName>
    </submittedName>
</protein>
<reference evidence="6 7" key="1">
    <citation type="submission" date="2021-01" db="EMBL/GenBank/DDBJ databases">
        <title>Whole genome shotgun sequence of Actinoplanes durhamensis NBRC 14914.</title>
        <authorList>
            <person name="Komaki H."/>
            <person name="Tamura T."/>
        </authorList>
    </citation>
    <scope>NUCLEOTIDE SEQUENCE [LARGE SCALE GENOMIC DNA]</scope>
    <source>
        <strain evidence="6 7">NBRC 14914</strain>
    </source>
</reference>
<dbReference type="Pfam" id="PF03704">
    <property type="entry name" value="BTAD"/>
    <property type="match status" value="1"/>
</dbReference>
<dbReference type="Gene3D" id="1.25.40.10">
    <property type="entry name" value="Tetratricopeptide repeat domain"/>
    <property type="match status" value="1"/>
</dbReference>
<evidence type="ECO:0000313" key="6">
    <source>
        <dbReference type="EMBL" id="GIE02980.1"/>
    </source>
</evidence>
<dbReference type="EMBL" id="BOML01000035">
    <property type="protein sequence ID" value="GIE02980.1"/>
    <property type="molecule type" value="Genomic_DNA"/>
</dbReference>
<dbReference type="InterPro" id="IPR027417">
    <property type="entry name" value="P-loop_NTPase"/>
</dbReference>
<dbReference type="SUPFAM" id="SSF46894">
    <property type="entry name" value="C-terminal effector domain of the bipartite response regulators"/>
    <property type="match status" value="1"/>
</dbReference>
<evidence type="ECO:0000313" key="7">
    <source>
        <dbReference type="Proteomes" id="UP000637628"/>
    </source>
</evidence>
<sequence>MGPGPERERIDVVGESGGLRVTLLGTFEVRRGETVLPVVGARLRGLLARLALAGGRPVDPGVLVDALWPDEQPADPTNALQSLVSRLRRILGGGVEGGYRLDVTDDDVDALRFERLAAAGRENLRAGHAEAAAELLGAAVALWDTPGAVAAVAPAVATRLLRESVEIIADLAAAELALGRATTAEARLTALLDENPAHERVAALLIDALTAQGREAEALAAYERVRGALADALGADPGAALRERHMRLLHPPDISEMSGKEGNAGAGGSAVGAAAAAPHGIGDGPAPSNLPASLTSFVGRDDDLGRIDTLLAGGRLVTVLGPGGAGKTRIALEAGRRHRHEYRDGTWLIDLAAVTEPAKVGAAFLAAIGLRGTAFFEGSSKAPPQGNELEALTDELGGRQILLVVDNCEHLIDAVAHLIAALLPRCAGLRVLTTSREPLAVDGEALVPLGPLTLPEAGSSVEQARRTASVRLFTERAAAVRPGFDVDENSLTDIVRVVRGLDGMPLALELAAARLRTLSLAELAAGLSDRFRMLTTGSRTALPRHRTLRAVIAWSWDLLTDDERSLAEHISVLPGGVTEASATAVCREIPDPAATLAALVDRSILQLAPEPGRYRMLETLREYGIERLTEQGALDTVRGHAARHLAALVAEHEPRLRGPGQLVSLRAMHAEYDNILAALRYLCDSGDSPGAVTLTLHLAWYWQMLGRHADATFWLGEAVAVPVGEDNLDRDCAQAILLLSRINDRSPLLSESAWDSKSDLRLLADRLLTYPELSGLAGALTSVTLFFVQETERALAIMGRLADGPDVWLAGLARIFRAQFAENEGDLDGVRVDVPIALECFRRAGDRWGQATALPMRALIRQYDGDLAGAQADLREARALAREFGSLSLSDEIFIDLRWIDLSIRSGDAEVAITMIDEIRERVQRIGSTEMIILIDALAAGLWVRLGELEQARELVERAEHGMATQLNFAPDHGVALLNAVRASLCIETGDGPGAEVALATAYAAGLDTRDMPILAVVSVTAAGLAAFYERYHEAAVILGAAARLRGAHDRTDPETRRLIERISGTLGEGAFAAAYEIGWKLDGKTARTQVDPARLRREALPAGDQNVISQARRE</sequence>
<dbReference type="InterPro" id="IPR011990">
    <property type="entry name" value="TPR-like_helical_dom_sf"/>
</dbReference>
<dbReference type="PANTHER" id="PTHR47691:SF3">
    <property type="entry name" value="HTH-TYPE TRANSCRIPTIONAL REGULATOR RV0890C-RELATED"/>
    <property type="match status" value="1"/>
</dbReference>
<dbReference type="InterPro" id="IPR016032">
    <property type="entry name" value="Sig_transdc_resp-reg_C-effctor"/>
</dbReference>
<keyword evidence="7" id="KW-1185">Reference proteome</keyword>
<dbReference type="PRINTS" id="PR00364">
    <property type="entry name" value="DISEASERSIST"/>
</dbReference>
<evidence type="ECO:0000256" key="2">
    <source>
        <dbReference type="ARBA" id="ARBA00023125"/>
    </source>
</evidence>
<dbReference type="Gene3D" id="1.10.10.10">
    <property type="entry name" value="Winged helix-like DNA-binding domain superfamily/Winged helix DNA-binding domain"/>
    <property type="match status" value="1"/>
</dbReference>
<accession>A0ABQ3YZM6</accession>
<feature type="domain" description="Bacterial transcriptional activator" evidence="5">
    <location>
        <begin position="108"/>
        <end position="249"/>
    </location>
</feature>
<keyword evidence="2" id="KW-0238">DNA-binding</keyword>
<name>A0ABQ3YZM6_9ACTN</name>
<dbReference type="SMART" id="SM00862">
    <property type="entry name" value="Trans_reg_C"/>
    <property type="match status" value="1"/>
</dbReference>
<dbReference type="SMART" id="SM01043">
    <property type="entry name" value="BTAD"/>
    <property type="match status" value="1"/>
</dbReference>
<evidence type="ECO:0000259" key="4">
    <source>
        <dbReference type="SMART" id="SM00862"/>
    </source>
</evidence>
<gene>
    <name evidence="6" type="ORF">Adu01nite_43300</name>
</gene>
<dbReference type="PANTHER" id="PTHR47691">
    <property type="entry name" value="REGULATOR-RELATED"/>
    <property type="match status" value="1"/>
</dbReference>
<dbReference type="Gene3D" id="3.40.50.300">
    <property type="entry name" value="P-loop containing nucleotide triphosphate hydrolases"/>
    <property type="match status" value="1"/>
</dbReference>
<dbReference type="SUPFAM" id="SSF48452">
    <property type="entry name" value="TPR-like"/>
    <property type="match status" value="2"/>
</dbReference>
<organism evidence="6 7">
    <name type="scientific">Paractinoplanes durhamensis</name>
    <dbReference type="NCBI Taxonomy" id="113563"/>
    <lineage>
        <taxon>Bacteria</taxon>
        <taxon>Bacillati</taxon>
        <taxon>Actinomycetota</taxon>
        <taxon>Actinomycetes</taxon>
        <taxon>Micromonosporales</taxon>
        <taxon>Micromonosporaceae</taxon>
        <taxon>Paractinoplanes</taxon>
    </lineage>
</organism>
<evidence type="ECO:0000256" key="1">
    <source>
        <dbReference type="ARBA" id="ARBA00005820"/>
    </source>
</evidence>
<dbReference type="Proteomes" id="UP000637628">
    <property type="component" value="Unassembled WGS sequence"/>
</dbReference>
<dbReference type="InterPro" id="IPR001867">
    <property type="entry name" value="OmpR/PhoB-type_DNA-bd"/>
</dbReference>
<dbReference type="InterPro" id="IPR036388">
    <property type="entry name" value="WH-like_DNA-bd_sf"/>
</dbReference>
<feature type="domain" description="OmpR/PhoB-type" evidence="4">
    <location>
        <begin position="32"/>
        <end position="101"/>
    </location>
</feature>